<dbReference type="GO" id="GO:0032389">
    <property type="term" value="C:MutLalpha complex"/>
    <property type="evidence" value="ECO:0007669"/>
    <property type="project" value="TreeGrafter"/>
</dbReference>
<dbReference type="SUPFAM" id="SSF55874">
    <property type="entry name" value="ATPase domain of HSP90 chaperone/DNA topoisomerase II/histidine kinase"/>
    <property type="match status" value="1"/>
</dbReference>
<dbReference type="GO" id="GO:0006298">
    <property type="term" value="P:mismatch repair"/>
    <property type="evidence" value="ECO:0007669"/>
    <property type="project" value="InterPro"/>
</dbReference>
<keyword evidence="2" id="KW-1185">Reference proteome</keyword>
<dbReference type="Proteomes" id="UP000504606">
    <property type="component" value="Unplaced"/>
</dbReference>
<evidence type="ECO:0000313" key="3">
    <source>
        <dbReference type="RefSeq" id="XP_052132392.1"/>
    </source>
</evidence>
<evidence type="ECO:0000313" key="2">
    <source>
        <dbReference type="Proteomes" id="UP000504606"/>
    </source>
</evidence>
<dbReference type="Pfam" id="PF13589">
    <property type="entry name" value="HATPase_c_3"/>
    <property type="match status" value="1"/>
</dbReference>
<proteinExistence type="inferred from homology"/>
<reference evidence="3" key="1">
    <citation type="submission" date="2025-08" db="UniProtKB">
        <authorList>
            <consortium name="RefSeq"/>
        </authorList>
    </citation>
    <scope>IDENTIFICATION</scope>
    <source>
        <tissue evidence="3">Whole organism</tissue>
    </source>
</reference>
<dbReference type="PANTHER" id="PTHR10073:SF52">
    <property type="entry name" value="MISMATCH REPAIR ENDONUCLEASE PMS2"/>
    <property type="match status" value="1"/>
</dbReference>
<dbReference type="GO" id="GO:0140664">
    <property type="term" value="F:ATP-dependent DNA damage sensor activity"/>
    <property type="evidence" value="ECO:0007669"/>
    <property type="project" value="InterPro"/>
</dbReference>
<protein>
    <submittedName>
        <fullName evidence="3">Postmeiotic segregation increased 2-like protein 1</fullName>
    </submittedName>
</protein>
<dbReference type="KEGG" id="foc:127752009"/>
<dbReference type="RefSeq" id="XP_052132392.1">
    <property type="nucleotide sequence ID" value="XM_052276432.1"/>
</dbReference>
<dbReference type="OrthoDB" id="10254304at2759"/>
<feature type="non-terminal residue" evidence="3">
    <location>
        <position position="163"/>
    </location>
</feature>
<sequence>MSQDEEILVSPTKEKSKSIQAIDREAVHRICSGQVVLNLATAVKELVENSLDAGATSIEIRLREYGSELVEVVDNGCGVEEANFEGLTLKHHTSKLREFTDLLGVETFGFRGEALSSLCALSDLTVTTRHSSSNMGTKLIYDSRGHIIRKSPCARQVCTIIPL</sequence>
<dbReference type="Gene3D" id="3.30.565.10">
    <property type="entry name" value="Histidine kinase-like ATPase, C-terminal domain"/>
    <property type="match status" value="1"/>
</dbReference>
<dbReference type="AlphaFoldDB" id="A0A9C6XC55"/>
<gene>
    <name evidence="3" type="primary">LOC127752009</name>
</gene>
<dbReference type="GeneID" id="127752009"/>
<dbReference type="InterPro" id="IPR038973">
    <property type="entry name" value="MutL/Mlh/Pms-like"/>
</dbReference>
<dbReference type="InterPro" id="IPR036890">
    <property type="entry name" value="HATPase_C_sf"/>
</dbReference>
<comment type="similarity">
    <text evidence="1">Belongs to the DNA mismatch repair MutL/HexB family.</text>
</comment>
<dbReference type="GO" id="GO:0016887">
    <property type="term" value="F:ATP hydrolysis activity"/>
    <property type="evidence" value="ECO:0007669"/>
    <property type="project" value="InterPro"/>
</dbReference>
<evidence type="ECO:0000256" key="1">
    <source>
        <dbReference type="ARBA" id="ARBA00006082"/>
    </source>
</evidence>
<dbReference type="PROSITE" id="PS00058">
    <property type="entry name" value="DNA_MISMATCH_REPAIR_1"/>
    <property type="match status" value="1"/>
</dbReference>
<name>A0A9C6XC55_FRAOC</name>
<dbReference type="PANTHER" id="PTHR10073">
    <property type="entry name" value="DNA MISMATCH REPAIR PROTEIN MLH, PMS, MUTL"/>
    <property type="match status" value="1"/>
</dbReference>
<organism evidence="2 3">
    <name type="scientific">Frankliniella occidentalis</name>
    <name type="common">Western flower thrips</name>
    <name type="synonym">Euthrips occidentalis</name>
    <dbReference type="NCBI Taxonomy" id="133901"/>
    <lineage>
        <taxon>Eukaryota</taxon>
        <taxon>Metazoa</taxon>
        <taxon>Ecdysozoa</taxon>
        <taxon>Arthropoda</taxon>
        <taxon>Hexapoda</taxon>
        <taxon>Insecta</taxon>
        <taxon>Pterygota</taxon>
        <taxon>Neoptera</taxon>
        <taxon>Paraneoptera</taxon>
        <taxon>Thysanoptera</taxon>
        <taxon>Terebrantia</taxon>
        <taxon>Thripoidea</taxon>
        <taxon>Thripidae</taxon>
        <taxon>Frankliniella</taxon>
    </lineage>
</organism>
<accession>A0A9C6XC55</accession>
<dbReference type="InterPro" id="IPR014762">
    <property type="entry name" value="DNA_mismatch_repair_CS"/>
</dbReference>